<dbReference type="Proteomes" id="UP000673434">
    <property type="component" value="Unassembled WGS sequence"/>
</dbReference>
<evidence type="ECO:0000313" key="1">
    <source>
        <dbReference type="EMBL" id="MBQ0600944.1"/>
    </source>
</evidence>
<dbReference type="AlphaFoldDB" id="A0AAP2FLR6"/>
<protein>
    <submittedName>
        <fullName evidence="1">Uncharacterized protein</fullName>
    </submittedName>
</protein>
<reference evidence="1 2" key="1">
    <citation type="submission" date="2021-03" db="EMBL/GenBank/DDBJ databases">
        <authorList>
            <person name="Stanton E."/>
        </authorList>
    </citation>
    <scope>NUCLEOTIDE SEQUENCE [LARGE SCALE GENOMIC DNA]</scope>
    <source>
        <strain evidence="1 2">2020EL-00037</strain>
    </source>
</reference>
<keyword evidence="2" id="KW-1185">Reference proteome</keyword>
<dbReference type="EMBL" id="JAGKON010000013">
    <property type="protein sequence ID" value="MBQ0600944.1"/>
    <property type="molecule type" value="Genomic_DNA"/>
</dbReference>
<accession>A0AAP2FLR6</accession>
<sequence>MANRKSNSDNVDLLALPKCRVVSLLLSSLEFALRDLSNKRQSLPVFRRNLAARLFEIADINTFSDDKLKAIINIPATKFKTCKAANITLNERIAQLRELLRALRSDKTGNMYVI</sequence>
<evidence type="ECO:0000313" key="2">
    <source>
        <dbReference type="Proteomes" id="UP000673434"/>
    </source>
</evidence>
<comment type="caution">
    <text evidence="1">The sequence shown here is derived from an EMBL/GenBank/DDBJ whole genome shotgun (WGS) entry which is preliminary data.</text>
</comment>
<organism evidence="1 2">
    <name type="scientific">Klebsiella oxytoca</name>
    <dbReference type="NCBI Taxonomy" id="571"/>
    <lineage>
        <taxon>Bacteria</taxon>
        <taxon>Pseudomonadati</taxon>
        <taxon>Pseudomonadota</taxon>
        <taxon>Gammaproteobacteria</taxon>
        <taxon>Enterobacterales</taxon>
        <taxon>Enterobacteriaceae</taxon>
        <taxon>Klebsiella/Raoultella group</taxon>
        <taxon>Klebsiella</taxon>
    </lineage>
</organism>
<dbReference type="RefSeq" id="WP_210846343.1">
    <property type="nucleotide sequence ID" value="NZ_JAGKON010000013.1"/>
</dbReference>
<proteinExistence type="predicted"/>
<name>A0AAP2FLR6_KLEOX</name>
<gene>
    <name evidence="1" type="ORF">J7S78_14185</name>
</gene>